<evidence type="ECO:0000313" key="5">
    <source>
        <dbReference type="Proteomes" id="UP000694680"/>
    </source>
</evidence>
<dbReference type="Ensembl" id="ENSGWIT00000008036.1">
    <property type="protein sequence ID" value="ENSGWIP00000007248.1"/>
    <property type="gene ID" value="ENSGWIG00000004234.1"/>
</dbReference>
<dbReference type="SMART" id="SM00409">
    <property type="entry name" value="IG"/>
    <property type="match status" value="1"/>
</dbReference>
<keyword evidence="1" id="KW-1133">Transmembrane helix</keyword>
<dbReference type="AlphaFoldDB" id="A0A8C5DI03"/>
<protein>
    <submittedName>
        <fullName evidence="4">Uncharacterized LOC114471373</fullName>
    </submittedName>
</protein>
<accession>A0A8C5DI03</accession>
<dbReference type="InterPro" id="IPR013106">
    <property type="entry name" value="Ig_V-set"/>
</dbReference>
<dbReference type="GO" id="GO:0002250">
    <property type="term" value="P:adaptive immune response"/>
    <property type="evidence" value="ECO:0007669"/>
    <property type="project" value="InterPro"/>
</dbReference>
<dbReference type="GO" id="GO:0016020">
    <property type="term" value="C:membrane"/>
    <property type="evidence" value="ECO:0007669"/>
    <property type="project" value="InterPro"/>
</dbReference>
<dbReference type="PANTHER" id="PTHR15343">
    <property type="entry name" value="CD7"/>
    <property type="match status" value="1"/>
</dbReference>
<reference evidence="4" key="1">
    <citation type="submission" date="2020-06" db="EMBL/GenBank/DDBJ databases">
        <authorList>
            <consortium name="Wellcome Sanger Institute Data Sharing"/>
        </authorList>
    </citation>
    <scope>NUCLEOTIDE SEQUENCE [LARGE SCALE GENOMIC DNA]</scope>
</reference>
<dbReference type="SMART" id="SM00406">
    <property type="entry name" value="IGv"/>
    <property type="match status" value="1"/>
</dbReference>
<dbReference type="SUPFAM" id="SSF48726">
    <property type="entry name" value="Immunoglobulin"/>
    <property type="match status" value="1"/>
</dbReference>
<reference evidence="4" key="3">
    <citation type="submission" date="2025-09" db="UniProtKB">
        <authorList>
            <consortium name="Ensembl"/>
        </authorList>
    </citation>
    <scope>IDENTIFICATION</scope>
</reference>
<dbReference type="PANTHER" id="PTHR15343:SF1">
    <property type="entry name" value="CD7 ANTIGEN-LIKE"/>
    <property type="match status" value="1"/>
</dbReference>
<proteinExistence type="predicted"/>
<keyword evidence="2" id="KW-0732">Signal</keyword>
<keyword evidence="5" id="KW-1185">Reference proteome</keyword>
<evidence type="ECO:0000256" key="1">
    <source>
        <dbReference type="SAM" id="Phobius"/>
    </source>
</evidence>
<dbReference type="InterPro" id="IPR007110">
    <property type="entry name" value="Ig-like_dom"/>
</dbReference>
<dbReference type="InterPro" id="IPR003599">
    <property type="entry name" value="Ig_sub"/>
</dbReference>
<keyword evidence="1" id="KW-0472">Membrane</keyword>
<dbReference type="Proteomes" id="UP000694680">
    <property type="component" value="Chromosome 1"/>
</dbReference>
<organism evidence="4 5">
    <name type="scientific">Gouania willdenowi</name>
    <name type="common">Blunt-snouted clingfish</name>
    <name type="synonym">Lepadogaster willdenowi</name>
    <dbReference type="NCBI Taxonomy" id="441366"/>
    <lineage>
        <taxon>Eukaryota</taxon>
        <taxon>Metazoa</taxon>
        <taxon>Chordata</taxon>
        <taxon>Craniata</taxon>
        <taxon>Vertebrata</taxon>
        <taxon>Euteleostomi</taxon>
        <taxon>Actinopterygii</taxon>
        <taxon>Neopterygii</taxon>
        <taxon>Teleostei</taxon>
        <taxon>Neoteleostei</taxon>
        <taxon>Acanthomorphata</taxon>
        <taxon>Ovalentaria</taxon>
        <taxon>Blenniimorphae</taxon>
        <taxon>Blenniiformes</taxon>
        <taxon>Gobiesocoidei</taxon>
        <taxon>Gobiesocidae</taxon>
        <taxon>Gobiesocinae</taxon>
        <taxon>Gouania</taxon>
    </lineage>
</organism>
<dbReference type="InterPro" id="IPR039090">
    <property type="entry name" value="CD7"/>
</dbReference>
<gene>
    <name evidence="4" type="primary">cd7al</name>
</gene>
<dbReference type="Gene3D" id="2.60.40.10">
    <property type="entry name" value="Immunoglobulins"/>
    <property type="match status" value="1"/>
</dbReference>
<dbReference type="Pfam" id="PF07686">
    <property type="entry name" value="V-set"/>
    <property type="match status" value="1"/>
</dbReference>
<evidence type="ECO:0000259" key="3">
    <source>
        <dbReference type="PROSITE" id="PS50835"/>
    </source>
</evidence>
<feature type="signal peptide" evidence="2">
    <location>
        <begin position="1"/>
        <end position="23"/>
    </location>
</feature>
<dbReference type="InterPro" id="IPR013783">
    <property type="entry name" value="Ig-like_fold"/>
</dbReference>
<sequence length="239" mass="26713">MPGIRCPACLWILFLTLSGFVCSDTVYIERNEGDSVTLSCEAEPKSRAPIGVYLKRGWLRPGEVLFQYSGSDFTVANSADRNRTTVSGDPSQHRFNITMSRLRPGDTDRYHCDFIVSNPSSEDESVRGKTDYFLLVSAGDQCGCSTYSSLLYVLSSAVAVLLLLILIGFVLLYKGKARRSVQPHPHAPIYEEMVGVQQPRKKLASCHLDEMQNSEYRNCSVKKSCPENPYETPRGRNIN</sequence>
<feature type="chain" id="PRO_5034327881" evidence="2">
    <location>
        <begin position="24"/>
        <end position="239"/>
    </location>
</feature>
<evidence type="ECO:0000256" key="2">
    <source>
        <dbReference type="SAM" id="SignalP"/>
    </source>
</evidence>
<dbReference type="PROSITE" id="PS50835">
    <property type="entry name" value="IG_LIKE"/>
    <property type="match status" value="1"/>
</dbReference>
<dbReference type="GO" id="GO:0038023">
    <property type="term" value="F:signaling receptor activity"/>
    <property type="evidence" value="ECO:0007669"/>
    <property type="project" value="InterPro"/>
</dbReference>
<feature type="transmembrane region" description="Helical" evidence="1">
    <location>
        <begin position="150"/>
        <end position="173"/>
    </location>
</feature>
<name>A0A8C5DI03_GOUWI</name>
<keyword evidence="1" id="KW-0812">Transmembrane</keyword>
<feature type="domain" description="Ig-like" evidence="3">
    <location>
        <begin position="32"/>
        <end position="127"/>
    </location>
</feature>
<reference evidence="4" key="2">
    <citation type="submission" date="2025-08" db="UniProtKB">
        <authorList>
            <consortium name="Ensembl"/>
        </authorList>
    </citation>
    <scope>IDENTIFICATION</scope>
</reference>
<dbReference type="InterPro" id="IPR036179">
    <property type="entry name" value="Ig-like_dom_sf"/>
</dbReference>
<evidence type="ECO:0000313" key="4">
    <source>
        <dbReference type="Ensembl" id="ENSGWIP00000007248.1"/>
    </source>
</evidence>